<dbReference type="SUPFAM" id="SSF50475">
    <property type="entry name" value="FMN-binding split barrel"/>
    <property type="match status" value="1"/>
</dbReference>
<dbReference type="EMBL" id="FOLX01000001">
    <property type="protein sequence ID" value="SFC98765.1"/>
    <property type="molecule type" value="Genomic_DNA"/>
</dbReference>
<reference evidence="2 3" key="1">
    <citation type="submission" date="2016-10" db="EMBL/GenBank/DDBJ databases">
        <authorList>
            <person name="de Groot N.N."/>
        </authorList>
    </citation>
    <scope>NUCLEOTIDE SEQUENCE [LARGE SCALE GENOMIC DNA]</scope>
    <source>
        <strain evidence="2 3">DSM 29619</strain>
    </source>
</reference>
<dbReference type="InterPro" id="IPR055343">
    <property type="entry name" value="CREG_beta-barrel"/>
</dbReference>
<organism evidence="2 3">
    <name type="scientific">Pseudooceanicola nitratireducens</name>
    <dbReference type="NCBI Taxonomy" id="517719"/>
    <lineage>
        <taxon>Bacteria</taxon>
        <taxon>Pseudomonadati</taxon>
        <taxon>Pseudomonadota</taxon>
        <taxon>Alphaproteobacteria</taxon>
        <taxon>Rhodobacterales</taxon>
        <taxon>Paracoccaceae</taxon>
        <taxon>Pseudooceanicola</taxon>
    </lineage>
</organism>
<sequence>MTDPIRPTDDEARSLARALLDDADHCTLGVLEPESGAPMVTRIALTCDPEGRPLTLVSSLSAHSKAMAASSMVSLLVGVPGAKGDALTHPRLTLQARAEEIHRDAPEFPALRDHYLLKKPKSKLFIDFGDFYLVRFHVTRAFLNGGFGRAFHLTPADLKPPEAL</sequence>
<evidence type="ECO:0000259" key="1">
    <source>
        <dbReference type="Pfam" id="PF13883"/>
    </source>
</evidence>
<evidence type="ECO:0000313" key="3">
    <source>
        <dbReference type="Proteomes" id="UP000231644"/>
    </source>
</evidence>
<keyword evidence="3" id="KW-1185">Reference proteome</keyword>
<dbReference type="InterPro" id="IPR012349">
    <property type="entry name" value="Split_barrel_FMN-bd"/>
</dbReference>
<dbReference type="OrthoDB" id="9814594at2"/>
<evidence type="ECO:0000313" key="2">
    <source>
        <dbReference type="EMBL" id="SFC98765.1"/>
    </source>
</evidence>
<accession>A0A1I1NMU5</accession>
<feature type="domain" description="CREG-like beta-barrel" evidence="1">
    <location>
        <begin position="7"/>
        <end position="154"/>
    </location>
</feature>
<dbReference type="STRING" id="517719.SAMN05421762_3048"/>
<proteinExistence type="predicted"/>
<protein>
    <recommendedName>
        <fullName evidence="1">CREG-like beta-barrel domain-containing protein</fullName>
    </recommendedName>
</protein>
<gene>
    <name evidence="2" type="ORF">SAMN05421762_3048</name>
</gene>
<dbReference type="Gene3D" id="2.30.110.10">
    <property type="entry name" value="Electron Transport, Fmn-binding Protein, Chain A"/>
    <property type="match status" value="1"/>
</dbReference>
<name>A0A1I1NMU5_9RHOB</name>
<dbReference type="RefSeq" id="WP_093446223.1">
    <property type="nucleotide sequence ID" value="NZ_FNZG01000001.1"/>
</dbReference>
<dbReference type="AlphaFoldDB" id="A0A1I1NMU5"/>
<dbReference type="Pfam" id="PF13883">
    <property type="entry name" value="CREG_beta-barrel"/>
    <property type="match status" value="1"/>
</dbReference>
<dbReference type="Proteomes" id="UP000231644">
    <property type="component" value="Unassembled WGS sequence"/>
</dbReference>